<accession>A0A8D8ATZ6</accession>
<protein>
    <submittedName>
        <fullName evidence="2">(northern house mosquito) hypothetical protein</fullName>
    </submittedName>
</protein>
<proteinExistence type="predicted"/>
<sequence length="155" mass="16689">MTGPSSPIGSYSFAMSEYWDRFVGGPVLKRISCSLVRNLSLLGCQVNPNVRVVFWSLKNASCSLSAFGTDFSRSGWLDAHLCRSNPADFIIATNSFCSANASSSVSAPLNKSSMYTSSVPAPSMLVRERTGTGHGKRGPAKRTDRNGSNKKERAD</sequence>
<evidence type="ECO:0000313" key="2">
    <source>
        <dbReference type="EMBL" id="CAG6463172.1"/>
    </source>
</evidence>
<name>A0A8D8ATZ6_CULPI</name>
<reference evidence="2" key="1">
    <citation type="submission" date="2021-05" db="EMBL/GenBank/DDBJ databases">
        <authorList>
            <person name="Alioto T."/>
            <person name="Alioto T."/>
            <person name="Gomez Garrido J."/>
        </authorList>
    </citation>
    <scope>NUCLEOTIDE SEQUENCE</scope>
</reference>
<feature type="compositionally biased region" description="Polar residues" evidence="1">
    <location>
        <begin position="109"/>
        <end position="120"/>
    </location>
</feature>
<evidence type="ECO:0000256" key="1">
    <source>
        <dbReference type="SAM" id="MobiDB-lite"/>
    </source>
</evidence>
<dbReference type="AlphaFoldDB" id="A0A8D8ATZ6"/>
<organism evidence="2">
    <name type="scientific">Culex pipiens</name>
    <name type="common">House mosquito</name>
    <dbReference type="NCBI Taxonomy" id="7175"/>
    <lineage>
        <taxon>Eukaryota</taxon>
        <taxon>Metazoa</taxon>
        <taxon>Ecdysozoa</taxon>
        <taxon>Arthropoda</taxon>
        <taxon>Hexapoda</taxon>
        <taxon>Insecta</taxon>
        <taxon>Pterygota</taxon>
        <taxon>Neoptera</taxon>
        <taxon>Endopterygota</taxon>
        <taxon>Diptera</taxon>
        <taxon>Nematocera</taxon>
        <taxon>Culicoidea</taxon>
        <taxon>Culicidae</taxon>
        <taxon>Culicinae</taxon>
        <taxon>Culicini</taxon>
        <taxon>Culex</taxon>
        <taxon>Culex</taxon>
    </lineage>
</organism>
<dbReference type="EMBL" id="HBUE01047487">
    <property type="protein sequence ID" value="CAG6463172.1"/>
    <property type="molecule type" value="Transcribed_RNA"/>
</dbReference>
<feature type="region of interest" description="Disordered" evidence="1">
    <location>
        <begin position="105"/>
        <end position="155"/>
    </location>
</feature>
<feature type="compositionally biased region" description="Basic and acidic residues" evidence="1">
    <location>
        <begin position="141"/>
        <end position="155"/>
    </location>
</feature>